<evidence type="ECO:0000256" key="4">
    <source>
        <dbReference type="ARBA" id="ARBA00040027"/>
    </source>
</evidence>
<dbReference type="PROSITE" id="PS50072">
    <property type="entry name" value="CSA_PPIASE_2"/>
    <property type="match status" value="1"/>
</dbReference>
<dbReference type="EMBL" id="KQ763661">
    <property type="protein sequence ID" value="OAD54891.1"/>
    <property type="molecule type" value="Genomic_DNA"/>
</dbReference>
<evidence type="ECO:0000256" key="1">
    <source>
        <dbReference type="ARBA" id="ARBA00004123"/>
    </source>
</evidence>
<comment type="subunit">
    <text evidence="6">Part of the activated spliceosome B/catalytic step 1 spliceosome, one of the forms of the spliceosome which has a well-formed active site but still cannot catalyze the branching reaction and is composed at least of 52 proteins, the U2, U5 and U6 snRNAs and the pre-mRNA. Recruited during early steps of activated spliceosome B maturation, it is probably one of the first proteins released from this complex as he matures to the spliceosome C complex. Component of the minor spliceosome, which splices U12-type introns.</text>
</comment>
<comment type="subcellular location">
    <subcellularLocation>
        <location evidence="1">Nucleus</location>
    </subcellularLocation>
</comment>
<proteinExistence type="inferred from homology"/>
<keyword evidence="10" id="KW-1185">Reference proteome</keyword>
<protein>
    <recommendedName>
        <fullName evidence="4">Spliceosome-associated protein CWC27 homolog</fullName>
    </recommendedName>
    <alternativeName>
        <fullName evidence="5">Probable inactive peptidyl-prolyl cis-trans isomerase CWC27 homolog</fullName>
    </alternativeName>
</protein>
<evidence type="ECO:0000256" key="6">
    <source>
        <dbReference type="ARBA" id="ARBA00046368"/>
    </source>
</evidence>
<dbReference type="Proteomes" id="UP000250275">
    <property type="component" value="Unassembled WGS sequence"/>
</dbReference>
<feature type="compositionally biased region" description="Basic residues" evidence="7">
    <location>
        <begin position="138"/>
        <end position="149"/>
    </location>
</feature>
<keyword evidence="3" id="KW-0539">Nucleus</keyword>
<name>A0A310SJZ7_9HYME</name>
<evidence type="ECO:0000256" key="5">
    <source>
        <dbReference type="ARBA" id="ARBA00042090"/>
    </source>
</evidence>
<organism evidence="9 10">
    <name type="scientific">Eufriesea mexicana</name>
    <dbReference type="NCBI Taxonomy" id="516756"/>
    <lineage>
        <taxon>Eukaryota</taxon>
        <taxon>Metazoa</taxon>
        <taxon>Ecdysozoa</taxon>
        <taxon>Arthropoda</taxon>
        <taxon>Hexapoda</taxon>
        <taxon>Insecta</taxon>
        <taxon>Pterygota</taxon>
        <taxon>Neoptera</taxon>
        <taxon>Endopterygota</taxon>
        <taxon>Hymenoptera</taxon>
        <taxon>Apocrita</taxon>
        <taxon>Aculeata</taxon>
        <taxon>Apoidea</taxon>
        <taxon>Anthophila</taxon>
        <taxon>Apidae</taxon>
        <taxon>Eufriesea</taxon>
    </lineage>
</organism>
<dbReference type="InterPro" id="IPR029000">
    <property type="entry name" value="Cyclophilin-like_dom_sf"/>
</dbReference>
<gene>
    <name evidence="9" type="ORF">WN48_05912</name>
</gene>
<evidence type="ECO:0000313" key="9">
    <source>
        <dbReference type="EMBL" id="OAD54891.1"/>
    </source>
</evidence>
<sequence>MCRNIYSSLETIKASGIIVLWHNMGFIGPIRTMSKGGKAIIKGFITQDSDLTGTGIGDKIYGEPFIDDFHTRLRFCRRDLIAMANAGKDDSSSQFFLTLSSIPDLQNIHTMFGKSAYDHLTDPKLSSQPAVEPPGPPNKKRKKVKKMMK</sequence>
<evidence type="ECO:0000259" key="8">
    <source>
        <dbReference type="PROSITE" id="PS50072"/>
    </source>
</evidence>
<feature type="region of interest" description="Disordered" evidence="7">
    <location>
        <begin position="120"/>
        <end position="149"/>
    </location>
</feature>
<evidence type="ECO:0000256" key="3">
    <source>
        <dbReference type="ARBA" id="ARBA00023242"/>
    </source>
</evidence>
<dbReference type="Gene3D" id="2.40.100.10">
    <property type="entry name" value="Cyclophilin-like"/>
    <property type="match status" value="1"/>
</dbReference>
<feature type="domain" description="PPIase cyclophilin-type" evidence="8">
    <location>
        <begin position="40"/>
        <end position="114"/>
    </location>
</feature>
<dbReference type="Pfam" id="PF00160">
    <property type="entry name" value="Pro_isomerase"/>
    <property type="match status" value="1"/>
</dbReference>
<dbReference type="GO" id="GO:0003755">
    <property type="term" value="F:peptidyl-prolyl cis-trans isomerase activity"/>
    <property type="evidence" value="ECO:0007669"/>
    <property type="project" value="InterPro"/>
</dbReference>
<evidence type="ECO:0000313" key="10">
    <source>
        <dbReference type="Proteomes" id="UP000250275"/>
    </source>
</evidence>
<dbReference type="PANTHER" id="PTHR45625">
    <property type="entry name" value="PEPTIDYL-PROLYL CIS-TRANS ISOMERASE-RELATED"/>
    <property type="match status" value="1"/>
</dbReference>
<dbReference type="InterPro" id="IPR002130">
    <property type="entry name" value="Cyclophilin-type_PPIase_dom"/>
</dbReference>
<dbReference type="PANTHER" id="PTHR45625:SF6">
    <property type="entry name" value="SPLICEOSOME-ASSOCIATED PROTEIN CWC27 HOMOLOG"/>
    <property type="match status" value="1"/>
</dbReference>
<dbReference type="InterPro" id="IPR044666">
    <property type="entry name" value="Cyclophilin_A-like"/>
</dbReference>
<dbReference type="SUPFAM" id="SSF50891">
    <property type="entry name" value="Cyclophilin-like"/>
    <property type="match status" value="1"/>
</dbReference>
<accession>A0A310SJZ7</accession>
<evidence type="ECO:0000256" key="2">
    <source>
        <dbReference type="ARBA" id="ARBA00007365"/>
    </source>
</evidence>
<comment type="similarity">
    <text evidence="2">Belongs to the cyclophilin-type PPIase family.</text>
</comment>
<evidence type="ECO:0000256" key="7">
    <source>
        <dbReference type="SAM" id="MobiDB-lite"/>
    </source>
</evidence>
<dbReference type="GO" id="GO:0071013">
    <property type="term" value="C:catalytic step 2 spliceosome"/>
    <property type="evidence" value="ECO:0007669"/>
    <property type="project" value="TreeGrafter"/>
</dbReference>
<keyword evidence="9" id="KW-0413">Isomerase</keyword>
<reference evidence="9 10" key="1">
    <citation type="submission" date="2015-07" db="EMBL/GenBank/DDBJ databases">
        <title>The genome of Eufriesea mexicana.</title>
        <authorList>
            <person name="Pan H."/>
            <person name="Kapheim K."/>
        </authorList>
    </citation>
    <scope>NUCLEOTIDE SEQUENCE [LARGE SCALE GENOMIC DNA]</scope>
    <source>
        <strain evidence="9">0111107269</strain>
        <tissue evidence="9">Whole body</tissue>
    </source>
</reference>
<dbReference type="AlphaFoldDB" id="A0A310SJZ7"/>